<evidence type="ECO:0000256" key="1">
    <source>
        <dbReference type="ARBA" id="ARBA00006594"/>
    </source>
</evidence>
<reference evidence="4 5" key="1">
    <citation type="submission" date="2020-05" db="EMBL/GenBank/DDBJ databases">
        <title>Gimesia benthica sp. nov., a novel planctomycete isolated from a deep-sea water sample of the Northwest Indian Ocean.</title>
        <authorList>
            <person name="Wang J."/>
            <person name="Ruan C."/>
            <person name="Song L."/>
            <person name="Zhu Y."/>
            <person name="Li A."/>
            <person name="Zheng X."/>
            <person name="Wang L."/>
            <person name="Lu Z."/>
            <person name="Huang Y."/>
            <person name="Du W."/>
            <person name="Zhou Y."/>
            <person name="Huang L."/>
            <person name="Dai X."/>
        </authorList>
    </citation>
    <scope>NUCLEOTIDE SEQUENCE [LARGE SCALE GENOMIC DNA]</scope>
    <source>
        <strain evidence="4 5">YYQ-30</strain>
    </source>
</reference>
<proteinExistence type="inferred from homology"/>
<evidence type="ECO:0000313" key="4">
    <source>
        <dbReference type="EMBL" id="NNU82201.1"/>
    </source>
</evidence>
<dbReference type="InterPro" id="IPR029063">
    <property type="entry name" value="SAM-dependent_MTases_sf"/>
</dbReference>
<dbReference type="GO" id="GO:0009307">
    <property type="term" value="P:DNA restriction-modification system"/>
    <property type="evidence" value="ECO:0007669"/>
    <property type="project" value="UniProtKB-KW"/>
</dbReference>
<evidence type="ECO:0000259" key="3">
    <source>
        <dbReference type="Pfam" id="PF12161"/>
    </source>
</evidence>
<dbReference type="Gene3D" id="1.20.1260.30">
    <property type="match status" value="1"/>
</dbReference>
<comment type="similarity">
    <text evidence="1">Belongs to the N(4)/N(6)-methyltransferase family.</text>
</comment>
<dbReference type="Proteomes" id="UP000572377">
    <property type="component" value="Unassembled WGS sequence"/>
</dbReference>
<accession>A0A849L859</accession>
<dbReference type="EMBL" id="JABFBC010000008">
    <property type="protein sequence ID" value="NNU82201.1"/>
    <property type="molecule type" value="Genomic_DNA"/>
</dbReference>
<dbReference type="SUPFAM" id="SSF53335">
    <property type="entry name" value="S-adenosyl-L-methionine-dependent methyltransferases"/>
    <property type="match status" value="1"/>
</dbReference>
<evidence type="ECO:0000313" key="5">
    <source>
        <dbReference type="Proteomes" id="UP000572377"/>
    </source>
</evidence>
<comment type="caution">
    <text evidence="4">The sequence shown here is derived from an EMBL/GenBank/DDBJ whole genome shotgun (WGS) entry which is preliminary data.</text>
</comment>
<sequence length="271" mass="30879">MSQSQLSSLIWSVADLLRGDYRQSEYGRVILPLTVLRRLDCVLEPTKAAVLREKDERTRAGLNPDPFMRRVSGAAFYNASPLDMRRLAGDQDNIGPNLLAYGLQAKDPTKDGITPLIAARLMHDFALAPTGERGRILAEQGFEWRYHRKEEPDKKIYLLTDRGTMSLGDLAILLSRSSMAPVDKYFNQVRRRIKAFDRGSRPTSGDGAWYVNAFYRPEMINKVSTILRFYHNFMLVESEDTRIPKSERRTPAMKIGLAKGKVYMRDLLSFG</sequence>
<evidence type="ECO:0000256" key="2">
    <source>
        <dbReference type="ARBA" id="ARBA00022747"/>
    </source>
</evidence>
<dbReference type="AlphaFoldDB" id="A0A849L859"/>
<dbReference type="InterPro" id="IPR038333">
    <property type="entry name" value="T1MK-like_N_sf"/>
</dbReference>
<protein>
    <submittedName>
        <fullName evidence="4">Type I restriction-modification system subunit M N-terminal domain-containing protein</fullName>
    </submittedName>
</protein>
<feature type="domain" description="N6 adenine-specific DNA methyltransferase N-terminal" evidence="3">
    <location>
        <begin position="6"/>
        <end position="99"/>
    </location>
</feature>
<name>A0A849L859_9RHOB</name>
<dbReference type="RefSeq" id="WP_171327065.1">
    <property type="nucleotide sequence ID" value="NZ_JABFBC010000008.1"/>
</dbReference>
<organism evidence="4 5">
    <name type="scientific">Halovulum dunhuangense</name>
    <dbReference type="NCBI Taxonomy" id="1505036"/>
    <lineage>
        <taxon>Bacteria</taxon>
        <taxon>Pseudomonadati</taxon>
        <taxon>Pseudomonadota</taxon>
        <taxon>Alphaproteobacteria</taxon>
        <taxon>Rhodobacterales</taxon>
        <taxon>Paracoccaceae</taxon>
        <taxon>Halovulum</taxon>
    </lineage>
</organism>
<keyword evidence="2" id="KW-0680">Restriction system</keyword>
<dbReference type="InterPro" id="IPR022749">
    <property type="entry name" value="D12N6_MeTrfase_N"/>
</dbReference>
<gene>
    <name evidence="4" type="ORF">HMH01_17320</name>
</gene>
<dbReference type="Pfam" id="PF12161">
    <property type="entry name" value="HsdM_N"/>
    <property type="match status" value="1"/>
</dbReference>
<keyword evidence="5" id="KW-1185">Reference proteome</keyword>